<protein>
    <submittedName>
        <fullName evidence="5">Substrate-binding domain-containing protein</fullName>
    </submittedName>
</protein>
<dbReference type="PANTHER" id="PTHR30146">
    <property type="entry name" value="LACI-RELATED TRANSCRIPTIONAL REPRESSOR"/>
    <property type="match status" value="1"/>
</dbReference>
<reference evidence="5 6" key="1">
    <citation type="submission" date="2022-04" db="EMBL/GenBank/DDBJ databases">
        <title>Roseobacter sp. WL0113 is a bacterium isolated from neritic sediment.</title>
        <authorList>
            <person name="Wang L."/>
            <person name="He W."/>
            <person name="Zhang D.-F."/>
        </authorList>
    </citation>
    <scope>NUCLEOTIDE SEQUENCE [LARGE SCALE GENOMIC DNA]</scope>
    <source>
        <strain evidence="5 6">WL0113</strain>
    </source>
</reference>
<evidence type="ECO:0000259" key="4">
    <source>
        <dbReference type="PROSITE" id="PS50932"/>
    </source>
</evidence>
<evidence type="ECO:0000256" key="1">
    <source>
        <dbReference type="ARBA" id="ARBA00023015"/>
    </source>
</evidence>
<dbReference type="Pfam" id="PF00356">
    <property type="entry name" value="LacI"/>
    <property type="match status" value="1"/>
</dbReference>
<dbReference type="InterPro" id="IPR010982">
    <property type="entry name" value="Lambda_DNA-bd_dom_sf"/>
</dbReference>
<keyword evidence="2" id="KW-0238">DNA-binding</keyword>
<dbReference type="CDD" id="cd01392">
    <property type="entry name" value="HTH_LacI"/>
    <property type="match status" value="1"/>
</dbReference>
<dbReference type="Gene3D" id="1.10.260.40">
    <property type="entry name" value="lambda repressor-like DNA-binding domains"/>
    <property type="match status" value="1"/>
</dbReference>
<dbReference type="SMART" id="SM00354">
    <property type="entry name" value="HTH_LACI"/>
    <property type="match status" value="1"/>
</dbReference>
<dbReference type="Gene3D" id="3.40.50.2300">
    <property type="match status" value="2"/>
</dbReference>
<gene>
    <name evidence="5" type="ORF">MUB52_18275</name>
</gene>
<dbReference type="Proteomes" id="UP001208690">
    <property type="component" value="Unassembled WGS sequence"/>
</dbReference>
<dbReference type="PANTHER" id="PTHR30146:SF109">
    <property type="entry name" value="HTH-TYPE TRANSCRIPTIONAL REGULATOR GALS"/>
    <property type="match status" value="1"/>
</dbReference>
<proteinExistence type="predicted"/>
<dbReference type="InterPro" id="IPR000843">
    <property type="entry name" value="HTH_LacI"/>
</dbReference>
<dbReference type="EMBL" id="JALIEB010000014">
    <property type="protein sequence ID" value="MCV3273383.1"/>
    <property type="molecule type" value="Genomic_DNA"/>
</dbReference>
<name>A0ABT3BJK4_9RHOB</name>
<dbReference type="InterPro" id="IPR001761">
    <property type="entry name" value="Peripla_BP/Lac1_sug-bd_dom"/>
</dbReference>
<evidence type="ECO:0000313" key="5">
    <source>
        <dbReference type="EMBL" id="MCV3273383.1"/>
    </source>
</evidence>
<dbReference type="Pfam" id="PF00532">
    <property type="entry name" value="Peripla_BP_1"/>
    <property type="match status" value="1"/>
</dbReference>
<accession>A0ABT3BJK4</accession>
<dbReference type="CDD" id="cd20010">
    <property type="entry name" value="PBP1_AglR-like"/>
    <property type="match status" value="1"/>
</dbReference>
<dbReference type="PROSITE" id="PS50932">
    <property type="entry name" value="HTH_LACI_2"/>
    <property type="match status" value="1"/>
</dbReference>
<dbReference type="SUPFAM" id="SSF47413">
    <property type="entry name" value="lambda repressor-like DNA-binding domains"/>
    <property type="match status" value="1"/>
</dbReference>
<keyword evidence="3" id="KW-0804">Transcription</keyword>
<feature type="domain" description="HTH lacI-type" evidence="4">
    <location>
        <begin position="2"/>
        <end position="56"/>
    </location>
</feature>
<evidence type="ECO:0000256" key="2">
    <source>
        <dbReference type="ARBA" id="ARBA00023125"/>
    </source>
</evidence>
<organism evidence="5 6">
    <name type="scientific">Roseobacter sinensis</name>
    <dbReference type="NCBI Taxonomy" id="2931391"/>
    <lineage>
        <taxon>Bacteria</taxon>
        <taxon>Pseudomonadati</taxon>
        <taxon>Pseudomonadota</taxon>
        <taxon>Alphaproteobacteria</taxon>
        <taxon>Rhodobacterales</taxon>
        <taxon>Roseobacteraceae</taxon>
        <taxon>Roseobacter</taxon>
    </lineage>
</organism>
<keyword evidence="6" id="KW-1185">Reference proteome</keyword>
<dbReference type="InterPro" id="IPR028082">
    <property type="entry name" value="Peripla_BP_I"/>
</dbReference>
<evidence type="ECO:0000256" key="3">
    <source>
        <dbReference type="ARBA" id="ARBA00023163"/>
    </source>
</evidence>
<sequence>MATLKDLSKHLDLSVTQVSRALNDHADVSEDTKKRVTKAARELGYTANISARKLKSGRSGIVAMVVAAEEEREMPDVLLAGVIGLSAELSKRGMQFVLHVTTDGDDPVATHRKLCGSGLIDGFLIVNPAPNDARIGLLRSLGVPFAVHGRDADQPDYPYFDVDNHALGFKLTEHLLSLGHRRIALIDGPAHAVFAIRRAAGFQAAYAVAGVEPAQGRVLNVEMTAQKGEEAVATLFEVGGDRPTALIAGNTMIATGIYTALAKRGLSIPDDVSVVAHDDGLPRVPIQDFRPSLTATTSPLADAWGPIADALATRLTPPDRECRQVIVTPELSVRASSATC</sequence>
<evidence type="ECO:0000313" key="6">
    <source>
        <dbReference type="Proteomes" id="UP001208690"/>
    </source>
</evidence>
<dbReference type="RefSeq" id="WP_263845606.1">
    <property type="nucleotide sequence ID" value="NZ_JALIEB010000014.1"/>
</dbReference>
<dbReference type="SUPFAM" id="SSF53822">
    <property type="entry name" value="Periplasmic binding protein-like I"/>
    <property type="match status" value="1"/>
</dbReference>
<comment type="caution">
    <text evidence="5">The sequence shown here is derived from an EMBL/GenBank/DDBJ whole genome shotgun (WGS) entry which is preliminary data.</text>
</comment>
<keyword evidence="1" id="KW-0805">Transcription regulation</keyword>